<dbReference type="AlphaFoldDB" id="A0A953I174"/>
<evidence type="ECO:0000313" key="2">
    <source>
        <dbReference type="Proteomes" id="UP000753961"/>
    </source>
</evidence>
<reference evidence="1" key="1">
    <citation type="submission" date="2021-06" db="EMBL/GenBank/DDBJ databases">
        <title>44 bacteria genomes isolated from Dapeng, Shenzhen.</title>
        <authorList>
            <person name="Zheng W."/>
            <person name="Yu S."/>
            <person name="Huang Y."/>
        </authorList>
    </citation>
    <scope>NUCLEOTIDE SEQUENCE</scope>
    <source>
        <strain evidence="1">DP5N28-2</strain>
    </source>
</reference>
<dbReference type="Proteomes" id="UP000753961">
    <property type="component" value="Unassembled WGS sequence"/>
</dbReference>
<gene>
    <name evidence="1" type="ORF">KUV50_14725</name>
</gene>
<protein>
    <submittedName>
        <fullName evidence="1">Tetratricopeptide repeat protein</fullName>
    </submittedName>
</protein>
<comment type="caution">
    <text evidence="1">The sequence shown here is derived from an EMBL/GenBank/DDBJ whole genome shotgun (WGS) entry which is preliminary data.</text>
</comment>
<keyword evidence="2" id="KW-1185">Reference proteome</keyword>
<accession>A0A953I174</accession>
<proteinExistence type="predicted"/>
<organism evidence="1 2">
    <name type="scientific">Membranihabitans marinus</name>
    <dbReference type="NCBI Taxonomy" id="1227546"/>
    <lineage>
        <taxon>Bacteria</taxon>
        <taxon>Pseudomonadati</taxon>
        <taxon>Bacteroidota</taxon>
        <taxon>Saprospiria</taxon>
        <taxon>Saprospirales</taxon>
        <taxon>Saprospiraceae</taxon>
        <taxon>Membranihabitans</taxon>
    </lineage>
</organism>
<name>A0A953I174_9BACT</name>
<evidence type="ECO:0000313" key="1">
    <source>
        <dbReference type="EMBL" id="MBY5959402.1"/>
    </source>
</evidence>
<sequence>MDRYLYLYRLLGDFDKAADSYREAIKWNRNPQPGLALLRLAQDRGDIGACCRFYWFLYGCFGNGKGGLYRPFYGRGNQMIEVL</sequence>
<dbReference type="EMBL" id="JAHVHU010000014">
    <property type="protein sequence ID" value="MBY5959402.1"/>
    <property type="molecule type" value="Genomic_DNA"/>
</dbReference>